<evidence type="ECO:0000259" key="2">
    <source>
        <dbReference type="Pfam" id="PF19830"/>
    </source>
</evidence>
<keyword evidence="1" id="KW-1133">Transmembrane helix</keyword>
<evidence type="ECO:0000256" key="1">
    <source>
        <dbReference type="SAM" id="Phobius"/>
    </source>
</evidence>
<dbReference type="Proteomes" id="UP000595237">
    <property type="component" value="Chromosome"/>
</dbReference>
<name>A0ABX7CY87_SERLI</name>
<keyword evidence="1" id="KW-0472">Membrane</keyword>
<evidence type="ECO:0000313" key="5">
    <source>
        <dbReference type="Proteomes" id="UP000595237"/>
    </source>
</evidence>
<feature type="transmembrane region" description="Helical" evidence="1">
    <location>
        <begin position="251"/>
        <end position="270"/>
    </location>
</feature>
<feature type="transmembrane region" description="Helical" evidence="1">
    <location>
        <begin position="95"/>
        <end position="113"/>
    </location>
</feature>
<gene>
    <name evidence="4" type="ORF">I6I38_14660</name>
</gene>
<evidence type="ECO:0000259" key="3">
    <source>
        <dbReference type="Pfam" id="PF25853"/>
    </source>
</evidence>
<feature type="transmembrane region" description="Helical" evidence="1">
    <location>
        <begin position="331"/>
        <end position="352"/>
    </location>
</feature>
<dbReference type="InterPro" id="IPR058671">
    <property type="entry name" value="DUF6311_C"/>
</dbReference>
<proteinExistence type="predicted"/>
<sequence length="504" mass="58062">MSFLMNGDAAQHWVGWEFFRNTPLLQWPLGKNYDYGIQLHNSIVYTDSIPVVAMFFKLFSSYLPVTFQYTGIWLALCFCLQGFFSFLLIKKLTNNNIYSLLASVIFLTSVPFIDRIGGHFALSAHWLILWSLYLYFNANLKNKTWVFVLALSSWVHAYLVAMTLVVFIFDLANKTLKNRITIKQSILYFIISLSILFFSMYSIGYFTISGSFSSGGFGYYKLNLNSILNPYYEPFSSIIKPLPAGKGDYEGVNYIGFGVISLLVVSIFGVKRAKKNITDELSKNHPLLILSILLTIYSLSNIITLGNSVILEFYIPNLIKGITNTFRASGRFFWIVYYLIFTIAIIGVYRFFKLRSAIIILLACATLQVYDVHHVFKVRKDGFKTNHSGYTLDGKNWEYISKNYKKLLTPTPWLFGDDYLKYAYFTSTNNMALSFGYFARVNLEIWNKQTAKIENEVNTGNLDKSAAYLFKDYAEFEKVLHRVSREVYYFEDNGVYVIALKNNN</sequence>
<accession>A0ABX7CY87</accession>
<feature type="transmembrane region" description="Helical" evidence="1">
    <location>
        <begin position="71"/>
        <end position="89"/>
    </location>
</feature>
<feature type="transmembrane region" description="Helical" evidence="1">
    <location>
        <begin position="185"/>
        <end position="208"/>
    </location>
</feature>
<keyword evidence="5" id="KW-1185">Reference proteome</keyword>
<feature type="transmembrane region" description="Helical" evidence="1">
    <location>
        <begin position="290"/>
        <end position="311"/>
    </location>
</feature>
<protein>
    <submittedName>
        <fullName evidence="4">Uncharacterized protein</fullName>
    </submittedName>
</protein>
<organism evidence="4 5">
    <name type="scientific">Serratia liquefaciens</name>
    <dbReference type="NCBI Taxonomy" id="614"/>
    <lineage>
        <taxon>Bacteria</taxon>
        <taxon>Pseudomonadati</taxon>
        <taxon>Pseudomonadota</taxon>
        <taxon>Gammaproteobacteria</taxon>
        <taxon>Enterobacterales</taxon>
        <taxon>Yersiniaceae</taxon>
        <taxon>Serratia</taxon>
    </lineage>
</organism>
<feature type="transmembrane region" description="Helical" evidence="1">
    <location>
        <begin position="144"/>
        <end position="173"/>
    </location>
</feature>
<dbReference type="InterPro" id="IPR046278">
    <property type="entry name" value="DUF6311"/>
</dbReference>
<dbReference type="Pfam" id="PF19830">
    <property type="entry name" value="DUF6311"/>
    <property type="match status" value="1"/>
</dbReference>
<evidence type="ECO:0000313" key="4">
    <source>
        <dbReference type="EMBL" id="QQU53583.1"/>
    </source>
</evidence>
<feature type="domain" description="DUF6311" evidence="3">
    <location>
        <begin position="397"/>
        <end position="498"/>
    </location>
</feature>
<feature type="domain" description="DUF6311" evidence="2">
    <location>
        <begin position="2"/>
        <end position="372"/>
    </location>
</feature>
<dbReference type="EMBL" id="CP068148">
    <property type="protein sequence ID" value="QQU53583.1"/>
    <property type="molecule type" value="Genomic_DNA"/>
</dbReference>
<reference evidence="4 5" key="1">
    <citation type="submission" date="2021-01" db="EMBL/GenBank/DDBJ databases">
        <title>FDA dAtabase for Regulatory Grade micrObial Sequences (FDA-ARGOS): Supporting development and validation of Infectious Disease Dx tests.</title>
        <authorList>
            <person name="Blissenbach B."/>
            <person name="Krut O."/>
            <person name="Tallon L."/>
            <person name="Sadzewicz L."/>
            <person name="Zhao X."/>
            <person name="Boylan J."/>
            <person name="Ott S."/>
            <person name="Bowen H."/>
            <person name="Vavikolanu K."/>
            <person name="Mehta A."/>
            <person name="Aluvathingal J."/>
            <person name="Nadendla S."/>
            <person name="Yan Y."/>
            <person name="Sichtig H."/>
        </authorList>
    </citation>
    <scope>NUCLEOTIDE SEQUENCE [LARGE SCALE GENOMIC DNA]</scope>
    <source>
        <strain evidence="4 5">FDAARGOS_1081</strain>
    </source>
</reference>
<keyword evidence="1" id="KW-0812">Transmembrane</keyword>
<dbReference type="Pfam" id="PF25853">
    <property type="entry name" value="DUF6311_C"/>
    <property type="match status" value="1"/>
</dbReference>